<dbReference type="Proteomes" id="UP000799421">
    <property type="component" value="Unassembled WGS sequence"/>
</dbReference>
<evidence type="ECO:0000256" key="1">
    <source>
        <dbReference type="SAM" id="MobiDB-lite"/>
    </source>
</evidence>
<organism evidence="2 3">
    <name type="scientific">Piedraia hortae CBS 480.64</name>
    <dbReference type="NCBI Taxonomy" id="1314780"/>
    <lineage>
        <taxon>Eukaryota</taxon>
        <taxon>Fungi</taxon>
        <taxon>Dikarya</taxon>
        <taxon>Ascomycota</taxon>
        <taxon>Pezizomycotina</taxon>
        <taxon>Dothideomycetes</taxon>
        <taxon>Dothideomycetidae</taxon>
        <taxon>Capnodiales</taxon>
        <taxon>Piedraiaceae</taxon>
        <taxon>Piedraia</taxon>
    </lineage>
</organism>
<proteinExistence type="predicted"/>
<evidence type="ECO:0000313" key="2">
    <source>
        <dbReference type="EMBL" id="KAF2862774.1"/>
    </source>
</evidence>
<accession>A0A6A7C5L3</accession>
<dbReference type="OrthoDB" id="5418203at2759"/>
<feature type="region of interest" description="Disordered" evidence="1">
    <location>
        <begin position="1"/>
        <end position="74"/>
    </location>
</feature>
<evidence type="ECO:0000313" key="3">
    <source>
        <dbReference type="Proteomes" id="UP000799421"/>
    </source>
</evidence>
<protein>
    <submittedName>
        <fullName evidence="2">Uncharacterized protein</fullName>
    </submittedName>
</protein>
<dbReference type="EMBL" id="MU005964">
    <property type="protein sequence ID" value="KAF2862774.1"/>
    <property type="molecule type" value="Genomic_DNA"/>
</dbReference>
<keyword evidence="3" id="KW-1185">Reference proteome</keyword>
<feature type="compositionally biased region" description="Acidic residues" evidence="1">
    <location>
        <begin position="10"/>
        <end position="27"/>
    </location>
</feature>
<reference evidence="2" key="1">
    <citation type="journal article" date="2020" name="Stud. Mycol.">
        <title>101 Dothideomycetes genomes: a test case for predicting lifestyles and emergence of pathogens.</title>
        <authorList>
            <person name="Haridas S."/>
            <person name="Albert R."/>
            <person name="Binder M."/>
            <person name="Bloem J."/>
            <person name="Labutti K."/>
            <person name="Salamov A."/>
            <person name="Andreopoulos B."/>
            <person name="Baker S."/>
            <person name="Barry K."/>
            <person name="Bills G."/>
            <person name="Bluhm B."/>
            <person name="Cannon C."/>
            <person name="Castanera R."/>
            <person name="Culley D."/>
            <person name="Daum C."/>
            <person name="Ezra D."/>
            <person name="Gonzalez J."/>
            <person name="Henrissat B."/>
            <person name="Kuo A."/>
            <person name="Liang C."/>
            <person name="Lipzen A."/>
            <person name="Lutzoni F."/>
            <person name="Magnuson J."/>
            <person name="Mondo S."/>
            <person name="Nolan M."/>
            <person name="Ohm R."/>
            <person name="Pangilinan J."/>
            <person name="Park H.-J."/>
            <person name="Ramirez L."/>
            <person name="Alfaro M."/>
            <person name="Sun H."/>
            <person name="Tritt A."/>
            <person name="Yoshinaga Y."/>
            <person name="Zwiers L.-H."/>
            <person name="Turgeon B."/>
            <person name="Goodwin S."/>
            <person name="Spatafora J."/>
            <person name="Crous P."/>
            <person name="Grigoriev I."/>
        </authorList>
    </citation>
    <scope>NUCLEOTIDE SEQUENCE</scope>
    <source>
        <strain evidence="2">CBS 480.64</strain>
    </source>
</reference>
<dbReference type="AlphaFoldDB" id="A0A6A7C5L3"/>
<sequence length="130" mass="14923">MPHSKTTPESWDDDTDQVPESWEEAEERDAQQPIKHKNEKTTTSEGADAWTDEWSSPSTTAKIVPERRPDKSFTTASRLIAAGIGAKLPKRTAEQRSYDSAMREHELKRREKAKKDREEAEKAKKAIWED</sequence>
<feature type="region of interest" description="Disordered" evidence="1">
    <location>
        <begin position="89"/>
        <end position="130"/>
    </location>
</feature>
<name>A0A6A7C5L3_9PEZI</name>
<gene>
    <name evidence="2" type="ORF">K470DRAFT_268729</name>
</gene>
<feature type="compositionally biased region" description="Basic and acidic residues" evidence="1">
    <location>
        <begin position="91"/>
        <end position="130"/>
    </location>
</feature>